<name>Q6XLT3_9PHYC</name>
<protein>
    <submittedName>
        <fullName evidence="1">FirrV-1-O1</fullName>
    </submittedName>
</protein>
<dbReference type="GeneID" id="41332191"/>
<accession>Q6XLT3</accession>
<dbReference type="EMBL" id="AY225147">
    <property type="protein sequence ID" value="AAR26978.1"/>
    <property type="molecule type" value="Genomic_DNA"/>
</dbReference>
<dbReference type="InterPro" id="IPR043872">
    <property type="entry name" value="DUF5832"/>
</dbReference>
<proteinExistence type="predicted"/>
<dbReference type="Pfam" id="PF19150">
    <property type="entry name" value="DUF5832"/>
    <property type="match status" value="1"/>
</dbReference>
<organism evidence="1">
    <name type="scientific">Feldmannia irregularis virus a</name>
    <dbReference type="NCBI Taxonomy" id="231992"/>
    <lineage>
        <taxon>Viruses</taxon>
        <taxon>Varidnaviria</taxon>
        <taxon>Bamfordvirae</taxon>
        <taxon>Nucleocytoviricota</taxon>
        <taxon>Megaviricetes</taxon>
        <taxon>Algavirales</taxon>
        <taxon>Phycodnaviridae</taxon>
        <taxon>Phaeovirus</taxon>
        <taxon>Phaeovirus irregularis</taxon>
    </lineage>
</organism>
<sequence>MARAPVTHIESDIAQRSDEAWGYQYHVRDQNFVLLSICDNESSSDCPSAIKVFGTYRTLDEANRAAGVISNENDFFDVYVADTNAWLPIPPSSKFIEDVRYQEERLKDIKDTFTKMKDRNANQMRRQITKSDGLEK</sequence>
<evidence type="ECO:0000313" key="1">
    <source>
        <dbReference type="EMBL" id="AAR26978.1"/>
    </source>
</evidence>
<dbReference type="RefSeq" id="YP_009665594.1">
    <property type="nucleotide sequence ID" value="NC_043243.1"/>
</dbReference>
<reference evidence="1" key="1">
    <citation type="journal article" date="2003" name="J. Mol. Evol.">
        <title>Comparisons of two large phaeoviral genomes and evolutionary implications.</title>
        <authorList>
            <person name="Delaroque N."/>
            <person name="Boland W."/>
            <person name="Muller D.G."/>
            <person name="Knippers R."/>
        </authorList>
    </citation>
    <scope>NUCLEOTIDE SEQUENCE</scope>
    <source>
        <strain evidence="1">FirrV-1</strain>
    </source>
</reference>
<dbReference type="KEGG" id="vg:41332191"/>
<reference evidence="1" key="2">
    <citation type="submission" date="2003-01" db="EMBL/GenBank/DDBJ databases">
        <title>Partial Nucleotide Sequence of the Feldmannia irregularis Virus FirrV-1 Genome: On the Evolution of Large Phaeoviral Genomes.</title>
        <authorList>
            <person name="Delaroque N."/>
            <person name="Knippers R."/>
            <person name="Mueller D.G."/>
            <person name="Boland W."/>
        </authorList>
    </citation>
    <scope>NUCLEOTIDE SEQUENCE</scope>
    <source>
        <strain evidence="1">FirrV-1</strain>
    </source>
</reference>